<comment type="similarity">
    <text evidence="1">Belongs to the 'phage' integrase family.</text>
</comment>
<evidence type="ECO:0000313" key="6">
    <source>
        <dbReference type="Proteomes" id="UP000474758"/>
    </source>
</evidence>
<dbReference type="SUPFAM" id="SSF56349">
    <property type="entry name" value="DNA breaking-rejoining enzymes"/>
    <property type="match status" value="1"/>
</dbReference>
<dbReference type="GO" id="GO:0003677">
    <property type="term" value="F:DNA binding"/>
    <property type="evidence" value="ECO:0007669"/>
    <property type="project" value="InterPro"/>
</dbReference>
<reference evidence="5 6" key="1">
    <citation type="submission" date="2020-02" db="EMBL/GenBank/DDBJ databases">
        <title>Rhodobacter translucens sp. nov., a novel bacterium isolated from activated sludge.</title>
        <authorList>
            <person name="Liu J."/>
        </authorList>
    </citation>
    <scope>NUCLEOTIDE SEQUENCE [LARGE SCALE GENOMIC DNA]</scope>
    <source>
        <strain evidence="5 6">HX-7-19</strain>
    </source>
</reference>
<evidence type="ECO:0000256" key="2">
    <source>
        <dbReference type="ARBA" id="ARBA00022908"/>
    </source>
</evidence>
<proteinExistence type="inferred from homology"/>
<dbReference type="Gene3D" id="3.30.160.390">
    <property type="entry name" value="Integrase, DNA-binding domain"/>
    <property type="match status" value="1"/>
</dbReference>
<dbReference type="PANTHER" id="PTHR30629:SF2">
    <property type="entry name" value="PROPHAGE INTEGRASE INTS-RELATED"/>
    <property type="match status" value="1"/>
</dbReference>
<feature type="domain" description="Tyr recombinase" evidence="4">
    <location>
        <begin position="267"/>
        <end position="449"/>
    </location>
</feature>
<dbReference type="Gene3D" id="1.10.443.10">
    <property type="entry name" value="Intergrase catalytic core"/>
    <property type="match status" value="1"/>
</dbReference>
<name>A0A6M1TNU4_9RHOB</name>
<keyword evidence="6" id="KW-1185">Reference proteome</keyword>
<accession>A0A6M1TNU4</accession>
<dbReference type="GO" id="GO:0015074">
    <property type="term" value="P:DNA integration"/>
    <property type="evidence" value="ECO:0007669"/>
    <property type="project" value="UniProtKB-KW"/>
</dbReference>
<dbReference type="Pfam" id="PF00589">
    <property type="entry name" value="Phage_integrase"/>
    <property type="match status" value="1"/>
</dbReference>
<protein>
    <submittedName>
        <fullName evidence="5">Tyrosine-type recombinase/integrase</fullName>
    </submittedName>
</protein>
<dbReference type="GO" id="GO:0006310">
    <property type="term" value="P:DNA recombination"/>
    <property type="evidence" value="ECO:0007669"/>
    <property type="project" value="UniProtKB-KW"/>
</dbReference>
<dbReference type="AlphaFoldDB" id="A0A6M1TNU4"/>
<dbReference type="PANTHER" id="PTHR30629">
    <property type="entry name" value="PROPHAGE INTEGRASE"/>
    <property type="match status" value="1"/>
</dbReference>
<keyword evidence="2" id="KW-0229">DNA integration</keyword>
<dbReference type="Pfam" id="PF13356">
    <property type="entry name" value="Arm-DNA-bind_3"/>
    <property type="match status" value="1"/>
</dbReference>
<dbReference type="InterPro" id="IPR011010">
    <property type="entry name" value="DNA_brk_join_enz"/>
</dbReference>
<sequence>MAIKAIQHGLIASSPAPTEGQNMKKELTEKLVAGTTSKGPRLMIRDTKVTDFAVRIGKRTKTFVVACRDREGKMRTVAIGLYPEISVKEARDAAARIRSELRGGGKIPASVTVEEARKIDPTTLQELLIEAEAKFSRTLKSWRLMSETNRRSSARRSIDSVFKPLLDKPVESLTAHDLAEVVACYRPQGRQTGQTGSGHVSGTMSYLATVLNWAAHRKRFRPIGAGRQPKLNAPDIREVFDPKLDDPTITGLRTRVLTIPEFTAIYPLLTYPRPASLERTQVPPEEDYAYVALRFVLLTAARLSEVTTMKWGDVDWLNGVWMKPDTKGFGTAPRKQSLPLSDKALDLLGSLPRAMKALPSELVFPNANGGLQMNWDRAGKVIQAATGTSGWTRHDLRRTAATVMLQAGIPVHIIETILNHASPIKSAGGGGASEHYMVVARMWTNEVDPVKDALDRLAATYDRLIAMMEARMKDRSRHQ</sequence>
<dbReference type="RefSeq" id="WP_165050714.1">
    <property type="nucleotide sequence ID" value="NZ_JAALFE010000012.1"/>
</dbReference>
<dbReference type="PROSITE" id="PS51898">
    <property type="entry name" value="TYR_RECOMBINASE"/>
    <property type="match status" value="1"/>
</dbReference>
<organism evidence="5 6">
    <name type="scientific">Paragemmobacter kunshanensis</name>
    <dbReference type="NCBI Taxonomy" id="2583234"/>
    <lineage>
        <taxon>Bacteria</taxon>
        <taxon>Pseudomonadati</taxon>
        <taxon>Pseudomonadota</taxon>
        <taxon>Alphaproteobacteria</taxon>
        <taxon>Rhodobacterales</taxon>
        <taxon>Paracoccaceae</taxon>
        <taxon>Paragemmobacter</taxon>
    </lineage>
</organism>
<dbReference type="Proteomes" id="UP000474758">
    <property type="component" value="Unassembled WGS sequence"/>
</dbReference>
<comment type="caution">
    <text evidence="5">The sequence shown here is derived from an EMBL/GenBank/DDBJ whole genome shotgun (WGS) entry which is preliminary data.</text>
</comment>
<gene>
    <name evidence="5" type="ORF">G5V65_12810</name>
</gene>
<dbReference type="InterPro" id="IPR002104">
    <property type="entry name" value="Integrase_catalytic"/>
</dbReference>
<keyword evidence="3" id="KW-0233">DNA recombination</keyword>
<dbReference type="EMBL" id="JAALFE010000012">
    <property type="protein sequence ID" value="NGQ91779.1"/>
    <property type="molecule type" value="Genomic_DNA"/>
</dbReference>
<dbReference type="InterPro" id="IPR050808">
    <property type="entry name" value="Phage_Integrase"/>
</dbReference>
<evidence type="ECO:0000259" key="4">
    <source>
        <dbReference type="PROSITE" id="PS51898"/>
    </source>
</evidence>
<dbReference type="InterPro" id="IPR013762">
    <property type="entry name" value="Integrase-like_cat_sf"/>
</dbReference>
<evidence type="ECO:0000313" key="5">
    <source>
        <dbReference type="EMBL" id="NGQ91779.1"/>
    </source>
</evidence>
<evidence type="ECO:0000256" key="3">
    <source>
        <dbReference type="ARBA" id="ARBA00023172"/>
    </source>
</evidence>
<dbReference type="InterPro" id="IPR025166">
    <property type="entry name" value="Integrase_DNA_bind_dom"/>
</dbReference>
<evidence type="ECO:0000256" key="1">
    <source>
        <dbReference type="ARBA" id="ARBA00008857"/>
    </source>
</evidence>
<dbReference type="InterPro" id="IPR038488">
    <property type="entry name" value="Integrase_DNA-bd_sf"/>
</dbReference>